<feature type="transmembrane region" description="Helical" evidence="2">
    <location>
        <begin position="26"/>
        <end position="46"/>
    </location>
</feature>
<keyword evidence="2" id="KW-0812">Transmembrane</keyword>
<comment type="caution">
    <text evidence="3">The sequence shown here is derived from an EMBL/GenBank/DDBJ whole genome shotgun (WGS) entry which is preliminary data.</text>
</comment>
<keyword evidence="2" id="KW-1133">Transmembrane helix</keyword>
<dbReference type="RefSeq" id="WP_369314161.1">
    <property type="nucleotide sequence ID" value="NZ_JBEHZE010000001.1"/>
</dbReference>
<sequence length="164" mass="17417">MGVSTIMSVSGVAEFLSIDVTTLQGGMFFGTLLFFLGSLLIGFIALRASSNARVAQSEAQGLVAELNSQVAEMRDLTAQVERAWQDVADGQSELSAQLKSFEQIKSAPQGELDQASSFSEEEQSNLDAAPSVVEADSSEDKDLSAARSAATEPRSLLRGLLRRG</sequence>
<dbReference type="Proteomes" id="UP001560685">
    <property type="component" value="Unassembled WGS sequence"/>
</dbReference>
<keyword evidence="2" id="KW-0472">Membrane</keyword>
<gene>
    <name evidence="3" type="ORF">ABFZ84_11510</name>
</gene>
<keyword evidence="4" id="KW-1185">Reference proteome</keyword>
<evidence type="ECO:0000313" key="3">
    <source>
        <dbReference type="EMBL" id="MEX6634171.1"/>
    </source>
</evidence>
<feature type="region of interest" description="Disordered" evidence="1">
    <location>
        <begin position="107"/>
        <end position="164"/>
    </location>
</feature>
<evidence type="ECO:0008006" key="5">
    <source>
        <dbReference type="Google" id="ProtNLM"/>
    </source>
</evidence>
<feature type="compositionally biased region" description="Low complexity" evidence="1">
    <location>
        <begin position="154"/>
        <end position="164"/>
    </location>
</feature>
<organism evidence="3 4">
    <name type="scientific">Hyphococcus lacteus</name>
    <dbReference type="NCBI Taxonomy" id="3143536"/>
    <lineage>
        <taxon>Bacteria</taxon>
        <taxon>Pseudomonadati</taxon>
        <taxon>Pseudomonadota</taxon>
        <taxon>Alphaproteobacteria</taxon>
        <taxon>Parvularculales</taxon>
        <taxon>Parvularculaceae</taxon>
        <taxon>Hyphococcus</taxon>
    </lineage>
</organism>
<dbReference type="EMBL" id="JBEHZE010000001">
    <property type="protein sequence ID" value="MEX6634171.1"/>
    <property type="molecule type" value="Genomic_DNA"/>
</dbReference>
<evidence type="ECO:0000256" key="1">
    <source>
        <dbReference type="SAM" id="MobiDB-lite"/>
    </source>
</evidence>
<protein>
    <recommendedName>
        <fullName evidence="5">DUF1043 family protein</fullName>
    </recommendedName>
</protein>
<proteinExistence type="predicted"/>
<accession>A0ABV3Z9U3</accession>
<name>A0ABV3Z9U3_9PROT</name>
<evidence type="ECO:0000256" key="2">
    <source>
        <dbReference type="SAM" id="Phobius"/>
    </source>
</evidence>
<evidence type="ECO:0000313" key="4">
    <source>
        <dbReference type="Proteomes" id="UP001560685"/>
    </source>
</evidence>
<reference evidence="3 4" key="1">
    <citation type="submission" date="2024-05" db="EMBL/GenBank/DDBJ databases">
        <title>Three bacterial strains, DH-69, EH-24, and ECK-19 isolated from coastal sediments.</title>
        <authorList>
            <person name="Ye Y.-Q."/>
            <person name="Du Z.-J."/>
        </authorList>
    </citation>
    <scope>NUCLEOTIDE SEQUENCE [LARGE SCALE GENOMIC DNA]</scope>
    <source>
        <strain evidence="3 4">ECK-19</strain>
    </source>
</reference>